<dbReference type="GO" id="GO:0005524">
    <property type="term" value="F:ATP binding"/>
    <property type="evidence" value="ECO:0007669"/>
    <property type="project" value="UniProtKB-KW"/>
</dbReference>
<dbReference type="InterPro" id="IPR052708">
    <property type="entry name" value="PxpC"/>
</dbReference>
<dbReference type="AlphaFoldDB" id="A0A432YIZ7"/>
<feature type="domain" description="Carboxyltransferase" evidence="4">
    <location>
        <begin position="32"/>
        <end position="318"/>
    </location>
</feature>
<accession>A0A432YIZ7</accession>
<dbReference type="Gene3D" id="2.40.100.10">
    <property type="entry name" value="Cyclophilin-like"/>
    <property type="match status" value="1"/>
</dbReference>
<evidence type="ECO:0000256" key="2">
    <source>
        <dbReference type="ARBA" id="ARBA00022801"/>
    </source>
</evidence>
<dbReference type="SUPFAM" id="SSF50891">
    <property type="entry name" value="Cyclophilin-like"/>
    <property type="match status" value="1"/>
</dbReference>
<dbReference type="PANTHER" id="PTHR43309:SF4">
    <property type="entry name" value="CARBOXYLTRANSFERASE DOMAIN-CONTAINING PROTEIN"/>
    <property type="match status" value="1"/>
</dbReference>
<gene>
    <name evidence="5" type="ORF">CWI76_01370</name>
</gene>
<keyword evidence="2 5" id="KW-0378">Hydrolase</keyword>
<dbReference type="OrthoDB" id="9768696at2"/>
<proteinExistence type="predicted"/>
<keyword evidence="1" id="KW-0547">Nucleotide-binding</keyword>
<dbReference type="GO" id="GO:0016787">
    <property type="term" value="F:hydrolase activity"/>
    <property type="evidence" value="ECO:0007669"/>
    <property type="project" value="UniProtKB-KW"/>
</dbReference>
<sequence>MMTNTKSYPALRIEQPGLLTTLQDWGRFGHLSQGITRGGPIDERAFLWANKLLGNAASAAQLEITLGGLSVTALSTSYWVVCGAPVKLTKNQQPIATWEVFRVNAGDQVRIDAPERGLRSYLAVAGGFFATPTFGSVATVMRDGLGGLRGNGKPLQSGDELDAGYYELTQPVPYRRPQHDLIPRISSTTELRIPIIPMAQYAQFELQAQQSLVKQSLQVTAKQDRMGVRLQGNQPIAWTRPQIISEPLPLGAIQIPPDGQPIVMLNDCQTLGGYPKIGVVSWSGRMALAQATAGTALRFEITSLEQAQAEIKQAYRFFNLNL</sequence>
<evidence type="ECO:0000313" key="6">
    <source>
        <dbReference type="Proteomes" id="UP000288127"/>
    </source>
</evidence>
<dbReference type="RefSeq" id="WP_126758597.1">
    <property type="nucleotide sequence ID" value="NZ_PIPZ01000001.1"/>
</dbReference>
<dbReference type="InterPro" id="IPR003778">
    <property type="entry name" value="CT_A_B"/>
</dbReference>
<dbReference type="Pfam" id="PF02626">
    <property type="entry name" value="CT_A_B"/>
    <property type="match status" value="1"/>
</dbReference>
<protein>
    <submittedName>
        <fullName evidence="5">Allophanate hydrolase</fullName>
    </submittedName>
</protein>
<name>A0A432YIZ7_9GAMM</name>
<dbReference type="NCBIfam" id="TIGR00724">
    <property type="entry name" value="urea_amlyse_rel"/>
    <property type="match status" value="1"/>
</dbReference>
<dbReference type="EMBL" id="PIPZ01000001">
    <property type="protein sequence ID" value="RUO60959.1"/>
    <property type="molecule type" value="Genomic_DNA"/>
</dbReference>
<dbReference type="InterPro" id="IPR029000">
    <property type="entry name" value="Cyclophilin-like_dom_sf"/>
</dbReference>
<dbReference type="PANTHER" id="PTHR43309">
    <property type="entry name" value="5-OXOPROLINASE SUBUNIT C"/>
    <property type="match status" value="1"/>
</dbReference>
<dbReference type="Proteomes" id="UP000288127">
    <property type="component" value="Unassembled WGS sequence"/>
</dbReference>
<evidence type="ECO:0000259" key="4">
    <source>
        <dbReference type="SMART" id="SM00797"/>
    </source>
</evidence>
<evidence type="ECO:0000256" key="1">
    <source>
        <dbReference type="ARBA" id="ARBA00022741"/>
    </source>
</evidence>
<keyword evidence="3" id="KW-0067">ATP-binding</keyword>
<comment type="caution">
    <text evidence="5">The sequence shown here is derived from an EMBL/GenBank/DDBJ whole genome shotgun (WGS) entry which is preliminary data.</text>
</comment>
<evidence type="ECO:0000313" key="5">
    <source>
        <dbReference type="EMBL" id="RUO60959.1"/>
    </source>
</evidence>
<organism evidence="5 6">
    <name type="scientific">Pseudidiomarina marina</name>
    <dbReference type="NCBI Taxonomy" id="502366"/>
    <lineage>
        <taxon>Bacteria</taxon>
        <taxon>Pseudomonadati</taxon>
        <taxon>Pseudomonadota</taxon>
        <taxon>Gammaproteobacteria</taxon>
        <taxon>Alteromonadales</taxon>
        <taxon>Idiomarinaceae</taxon>
        <taxon>Pseudidiomarina</taxon>
    </lineage>
</organism>
<keyword evidence="6" id="KW-1185">Reference proteome</keyword>
<reference evidence="6" key="1">
    <citation type="journal article" date="2018" name="Front. Microbiol.">
        <title>Genome-Based Analysis Reveals the Taxonomy and Diversity of the Family Idiomarinaceae.</title>
        <authorList>
            <person name="Liu Y."/>
            <person name="Lai Q."/>
            <person name="Shao Z."/>
        </authorList>
    </citation>
    <scope>NUCLEOTIDE SEQUENCE [LARGE SCALE GENOMIC DNA]</scope>
    <source>
        <strain evidence="6">PIM1</strain>
    </source>
</reference>
<evidence type="ECO:0000256" key="3">
    <source>
        <dbReference type="ARBA" id="ARBA00022840"/>
    </source>
</evidence>
<dbReference type="SMART" id="SM00797">
    <property type="entry name" value="AHS2"/>
    <property type="match status" value="1"/>
</dbReference>